<dbReference type="Gene3D" id="3.40.350.10">
    <property type="entry name" value="Creatinase/prolidase N-terminal domain"/>
    <property type="match status" value="1"/>
</dbReference>
<keyword evidence="7 14" id="KW-0378">Hydrolase</keyword>
<dbReference type="Gene3D" id="3.90.230.10">
    <property type="entry name" value="Creatinase/methionine aminopeptidase superfamily"/>
    <property type="match status" value="1"/>
</dbReference>
<keyword evidence="14" id="KW-0031">Aminopeptidase</keyword>
<evidence type="ECO:0000256" key="4">
    <source>
        <dbReference type="ARBA" id="ARBA00012574"/>
    </source>
</evidence>
<organism evidence="14 15">
    <name type="scientific">Gynuella sunshinyii YC6258</name>
    <dbReference type="NCBI Taxonomy" id="1445510"/>
    <lineage>
        <taxon>Bacteria</taxon>
        <taxon>Pseudomonadati</taxon>
        <taxon>Pseudomonadota</taxon>
        <taxon>Gammaproteobacteria</taxon>
        <taxon>Oceanospirillales</taxon>
        <taxon>Saccharospirillaceae</taxon>
        <taxon>Gynuella</taxon>
    </lineage>
</organism>
<dbReference type="PANTHER" id="PTHR43226">
    <property type="entry name" value="XAA-PRO AMINOPEPTIDASE 3"/>
    <property type="match status" value="1"/>
</dbReference>
<comment type="cofactor">
    <cofactor evidence="2">
        <name>Mn(2+)</name>
        <dbReference type="ChEBI" id="CHEBI:29035"/>
    </cofactor>
</comment>
<dbReference type="Pfam" id="PF05195">
    <property type="entry name" value="AMP_N"/>
    <property type="match status" value="1"/>
</dbReference>
<evidence type="ECO:0000256" key="12">
    <source>
        <dbReference type="ARBA" id="ARBA00081411"/>
    </source>
</evidence>
<dbReference type="PATRIC" id="fig|1445510.3.peg.1463"/>
<dbReference type="STRING" id="1445510.YC6258_01496"/>
<dbReference type="HOGENOM" id="CLU_017266_1_0_6"/>
<evidence type="ECO:0000256" key="8">
    <source>
        <dbReference type="ARBA" id="ARBA00023049"/>
    </source>
</evidence>
<evidence type="ECO:0000256" key="6">
    <source>
        <dbReference type="ARBA" id="ARBA00022723"/>
    </source>
</evidence>
<evidence type="ECO:0000256" key="11">
    <source>
        <dbReference type="ARBA" id="ARBA00075356"/>
    </source>
</evidence>
<dbReference type="RefSeq" id="WP_044616299.1">
    <property type="nucleotide sequence ID" value="NZ_CP007142.1"/>
</dbReference>
<dbReference type="SUPFAM" id="SSF55920">
    <property type="entry name" value="Creatinase/aminopeptidase"/>
    <property type="match status" value="1"/>
</dbReference>
<evidence type="ECO:0000256" key="10">
    <source>
        <dbReference type="ARBA" id="ARBA00069363"/>
    </source>
</evidence>
<evidence type="ECO:0000256" key="2">
    <source>
        <dbReference type="ARBA" id="ARBA00001936"/>
    </source>
</evidence>
<keyword evidence="9" id="KW-0464">Manganese</keyword>
<protein>
    <recommendedName>
        <fullName evidence="10">Xaa-Pro aminopeptidase</fullName>
        <ecNumber evidence="4">3.4.11.9</ecNumber>
    </recommendedName>
    <alternativeName>
        <fullName evidence="11">Aminopeptidase P II</fullName>
    </alternativeName>
    <alternativeName>
        <fullName evidence="12">X-Pro aminopeptidase</fullName>
    </alternativeName>
</protein>
<name>A0A0C5VTA0_9GAMM</name>
<keyword evidence="15" id="KW-1185">Reference proteome</keyword>
<proteinExistence type="inferred from homology"/>
<dbReference type="EMBL" id="CP007142">
    <property type="protein sequence ID" value="AJQ93544.1"/>
    <property type="molecule type" value="Genomic_DNA"/>
</dbReference>
<evidence type="ECO:0000256" key="7">
    <source>
        <dbReference type="ARBA" id="ARBA00022801"/>
    </source>
</evidence>
<dbReference type="GO" id="GO:0005829">
    <property type="term" value="C:cytosol"/>
    <property type="evidence" value="ECO:0007669"/>
    <property type="project" value="TreeGrafter"/>
</dbReference>
<keyword evidence="5" id="KW-0645">Protease</keyword>
<dbReference type="FunFam" id="3.90.230.10:FF:000002">
    <property type="entry name" value="Xaa-Pro aminopeptidase 3"/>
    <property type="match status" value="1"/>
</dbReference>
<dbReference type="Pfam" id="PF00557">
    <property type="entry name" value="Peptidase_M24"/>
    <property type="match status" value="1"/>
</dbReference>
<keyword evidence="8" id="KW-0482">Metalloprotease</keyword>
<reference evidence="14 15" key="1">
    <citation type="submission" date="2014-01" db="EMBL/GenBank/DDBJ databases">
        <title>Full genme sequencing of cellulolytic bacterium Gynuella sunshinyii YC6258T gen. nov., sp. nov.</title>
        <authorList>
            <person name="Khan H."/>
            <person name="Chung E.J."/>
            <person name="Chung Y.R."/>
        </authorList>
    </citation>
    <scope>NUCLEOTIDE SEQUENCE [LARGE SCALE GENOMIC DNA]</scope>
    <source>
        <strain evidence="14 15">YC6258</strain>
    </source>
</reference>
<dbReference type="GO" id="GO:0070006">
    <property type="term" value="F:metalloaminopeptidase activity"/>
    <property type="evidence" value="ECO:0007669"/>
    <property type="project" value="InterPro"/>
</dbReference>
<dbReference type="OrthoDB" id="9806388at2"/>
<accession>A0A0C5VTA0</accession>
<dbReference type="KEGG" id="gsn:YC6258_01496"/>
<dbReference type="GO" id="GO:0030145">
    <property type="term" value="F:manganese ion binding"/>
    <property type="evidence" value="ECO:0007669"/>
    <property type="project" value="InterPro"/>
</dbReference>
<gene>
    <name evidence="14" type="ORF">YC6258_01496</name>
</gene>
<dbReference type="InterPro" id="IPR029149">
    <property type="entry name" value="Creatin/AminoP/Spt16_N"/>
</dbReference>
<dbReference type="SUPFAM" id="SSF53092">
    <property type="entry name" value="Creatinase/prolidase N-terminal domain"/>
    <property type="match status" value="1"/>
</dbReference>
<evidence type="ECO:0000259" key="13">
    <source>
        <dbReference type="SMART" id="SM01011"/>
    </source>
</evidence>
<comment type="similarity">
    <text evidence="3">Belongs to the peptidase M24B family.</text>
</comment>
<dbReference type="AlphaFoldDB" id="A0A0C5VTA0"/>
<dbReference type="InterPro" id="IPR036005">
    <property type="entry name" value="Creatinase/aminopeptidase-like"/>
</dbReference>
<dbReference type="CDD" id="cd01087">
    <property type="entry name" value="Prolidase"/>
    <property type="match status" value="1"/>
</dbReference>
<comment type="catalytic activity">
    <reaction evidence="1">
        <text>Release of any N-terminal amino acid, including proline, that is linked to proline, even from a dipeptide or tripeptide.</text>
        <dbReference type="EC" id="3.4.11.9"/>
    </reaction>
</comment>
<evidence type="ECO:0000313" key="14">
    <source>
        <dbReference type="EMBL" id="AJQ93544.1"/>
    </source>
</evidence>
<dbReference type="EC" id="3.4.11.9" evidence="4"/>
<evidence type="ECO:0000256" key="9">
    <source>
        <dbReference type="ARBA" id="ARBA00023211"/>
    </source>
</evidence>
<dbReference type="PANTHER" id="PTHR43226:SF4">
    <property type="entry name" value="XAA-PRO AMINOPEPTIDASE 3"/>
    <property type="match status" value="1"/>
</dbReference>
<feature type="domain" description="Aminopeptidase P N-terminal" evidence="13">
    <location>
        <begin position="4"/>
        <end position="138"/>
    </location>
</feature>
<dbReference type="GO" id="GO:0006508">
    <property type="term" value="P:proteolysis"/>
    <property type="evidence" value="ECO:0007669"/>
    <property type="project" value="UniProtKB-KW"/>
</dbReference>
<dbReference type="InterPro" id="IPR052433">
    <property type="entry name" value="X-Pro_dipept-like"/>
</dbReference>
<dbReference type="InterPro" id="IPR007865">
    <property type="entry name" value="Aminopep_P_N"/>
</dbReference>
<evidence type="ECO:0000313" key="15">
    <source>
        <dbReference type="Proteomes" id="UP000032266"/>
    </source>
</evidence>
<evidence type="ECO:0000256" key="3">
    <source>
        <dbReference type="ARBA" id="ARBA00008766"/>
    </source>
</evidence>
<keyword evidence="6" id="KW-0479">Metal-binding</keyword>
<dbReference type="Proteomes" id="UP000032266">
    <property type="component" value="Chromosome"/>
</dbReference>
<dbReference type="InterPro" id="IPR000994">
    <property type="entry name" value="Pept_M24"/>
</dbReference>
<evidence type="ECO:0000256" key="5">
    <source>
        <dbReference type="ARBA" id="ARBA00022670"/>
    </source>
</evidence>
<evidence type="ECO:0000256" key="1">
    <source>
        <dbReference type="ARBA" id="ARBA00001424"/>
    </source>
</evidence>
<dbReference type="SMART" id="SM01011">
    <property type="entry name" value="AMP_N"/>
    <property type="match status" value="1"/>
</dbReference>
<sequence length="444" mass="50125">MSRVAKAEFRRRRQRLMAGMADHSIAIIPSASLTVRNRDIHYPFRQDSDFYYLTGFEEPDSWLVLCPGREQGTELIFCLERNPEWEEWHGPLAGPERVVSLLGVDDAFPSADLDEILPGLIEGRSRVYTIIGANPRLDHMLMEWTRTIRQKQSIGALPPEDFSDLRHLLHEQRLVKSAAEISLLRKAADISVAAHKRMLKCVRPGVFEYQLQAELEYEFMRSGAQRVAYPPIVASGANACILHYSRNDKKLGKDGLLMVDAGCEYQYYAMDISRTYPINGHFSAEQRQLYELVLAAQNAAISVIRPGVAFDLPHQMATKIMTEGLLAMGWITGSYEAAMAQNLAQPFFKYRTSHWLGLDAHDVGDYRIGGQWRILEPGMVLTVEPGIYIQVDNDRVSPALRGTGIRIEDTVLVTRDGHDVLSGQLPKTVEDIENLMAGRQWSLL</sequence>